<dbReference type="EMBL" id="CP007055">
    <property type="protein sequence ID" value="AHG00637.1"/>
    <property type="molecule type" value="Genomic_DNA"/>
</dbReference>
<dbReference type="HOGENOM" id="CLU_151708_0_0_2"/>
<keyword evidence="2" id="KW-1185">Reference proteome</keyword>
<dbReference type="AlphaFoldDB" id="W0JTJ8"/>
<evidence type="ECO:0000313" key="1">
    <source>
        <dbReference type="EMBL" id="AHG00637.1"/>
    </source>
</evidence>
<organism evidence="1 2">
    <name type="scientific">Halostagnicola larsenii XH-48</name>
    <dbReference type="NCBI Taxonomy" id="797299"/>
    <lineage>
        <taxon>Archaea</taxon>
        <taxon>Methanobacteriati</taxon>
        <taxon>Methanobacteriota</taxon>
        <taxon>Stenosarchaea group</taxon>
        <taxon>Halobacteria</taxon>
        <taxon>Halobacteriales</taxon>
        <taxon>Natrialbaceae</taxon>
        <taxon>Halostagnicola</taxon>
    </lineage>
</organism>
<dbReference type="Proteomes" id="UP000019024">
    <property type="component" value="Chromosome"/>
</dbReference>
<protein>
    <submittedName>
        <fullName evidence="1">Uncharacterized protein</fullName>
    </submittedName>
</protein>
<proteinExistence type="predicted"/>
<reference evidence="1 2" key="1">
    <citation type="submission" date="2014-01" db="EMBL/GenBank/DDBJ databases">
        <authorList>
            <consortium name="DOE Joint Genome Institute"/>
            <person name="Anderson I."/>
            <person name="Huntemann M."/>
            <person name="Han J."/>
            <person name="Chen A."/>
            <person name="Kyrpides N."/>
            <person name="Mavromatis K."/>
            <person name="Markowitz V."/>
            <person name="Palaniappan K."/>
            <person name="Ivanova N."/>
            <person name="Schaumberg A."/>
            <person name="Pati A."/>
            <person name="Liolios K."/>
            <person name="Nordberg H.P."/>
            <person name="Cantor M.N."/>
            <person name="Hua S.X."/>
            <person name="Woyke T."/>
        </authorList>
    </citation>
    <scope>NUCLEOTIDE SEQUENCE [LARGE SCALE GENOMIC DNA]</scope>
    <source>
        <strain evidence="1 2">XH-48</strain>
    </source>
</reference>
<sequence>MKRLLVAFGLLETAFPDRIVASAERLAFDNPGEGTLRPWTLPMARLEGLVFCWLVLTGRANAPAVARTLGVIGVPAFLAPRRFVTLALGTAYENPANLELKSWVVPATRLLGVCYVAVALFSQRARTAETTDDSR</sequence>
<dbReference type="OrthoDB" id="260081at2157"/>
<dbReference type="GeneID" id="25146562"/>
<dbReference type="RefSeq" id="WP_049953893.1">
    <property type="nucleotide sequence ID" value="NZ_CP007055.1"/>
</dbReference>
<dbReference type="KEGG" id="hlr:HALLA_19440"/>
<gene>
    <name evidence="1" type="ORF">HALLA_19440</name>
</gene>
<dbReference type="eggNOG" id="arCOG07770">
    <property type="taxonomic scope" value="Archaea"/>
</dbReference>
<accession>W0JTJ8</accession>
<name>W0JTJ8_9EURY</name>
<evidence type="ECO:0000313" key="2">
    <source>
        <dbReference type="Proteomes" id="UP000019024"/>
    </source>
</evidence>
<dbReference type="STRING" id="797299.HALLA_19440"/>